<dbReference type="AlphaFoldDB" id="A0A3P8FJX5"/>
<dbReference type="EMBL" id="UZAL01031515">
    <property type="protein sequence ID" value="VDP58344.1"/>
    <property type="molecule type" value="Genomic_DNA"/>
</dbReference>
<name>A0A3P8FJX5_9TREM</name>
<proteinExistence type="predicted"/>
<keyword evidence="2" id="KW-1185">Reference proteome</keyword>
<evidence type="ECO:0000313" key="1">
    <source>
        <dbReference type="EMBL" id="VDP58344.1"/>
    </source>
</evidence>
<protein>
    <submittedName>
        <fullName evidence="1">Uncharacterized protein</fullName>
    </submittedName>
</protein>
<accession>A0A3P8FJX5</accession>
<organism evidence="1 2">
    <name type="scientific">Schistosoma mattheei</name>
    <dbReference type="NCBI Taxonomy" id="31246"/>
    <lineage>
        <taxon>Eukaryota</taxon>
        <taxon>Metazoa</taxon>
        <taxon>Spiralia</taxon>
        <taxon>Lophotrochozoa</taxon>
        <taxon>Platyhelminthes</taxon>
        <taxon>Trematoda</taxon>
        <taxon>Digenea</taxon>
        <taxon>Strigeidida</taxon>
        <taxon>Schistosomatoidea</taxon>
        <taxon>Schistosomatidae</taxon>
        <taxon>Schistosoma</taxon>
    </lineage>
</organism>
<gene>
    <name evidence="1" type="ORF">SMTD_LOCUS11493</name>
</gene>
<evidence type="ECO:0000313" key="2">
    <source>
        <dbReference type="Proteomes" id="UP000269396"/>
    </source>
</evidence>
<reference evidence="1 2" key="1">
    <citation type="submission" date="2018-11" db="EMBL/GenBank/DDBJ databases">
        <authorList>
            <consortium name="Pathogen Informatics"/>
        </authorList>
    </citation>
    <scope>NUCLEOTIDE SEQUENCE [LARGE SCALE GENOMIC DNA]</scope>
    <source>
        <strain>Denwood</strain>
        <strain evidence="2">Zambia</strain>
    </source>
</reference>
<sequence length="85" mass="10397">MTNNWFIRHLFPQDTVSHMHHWFGIRLKRRTFAFRGLPWQRLYTRDRVRAFREGGRARPTVGHTRAFGGYTSWWLNVFLRKFSTT</sequence>
<dbReference type="Proteomes" id="UP000269396">
    <property type="component" value="Unassembled WGS sequence"/>
</dbReference>